<dbReference type="InterPro" id="IPR005828">
    <property type="entry name" value="MFS_sugar_transport-like"/>
</dbReference>
<feature type="transmembrane region" description="Helical" evidence="5">
    <location>
        <begin position="66"/>
        <end position="85"/>
    </location>
</feature>
<feature type="transmembrane region" description="Helical" evidence="5">
    <location>
        <begin position="154"/>
        <end position="173"/>
    </location>
</feature>
<dbReference type="Gene3D" id="1.20.1250.20">
    <property type="entry name" value="MFS general substrate transporter like domains"/>
    <property type="match status" value="2"/>
</dbReference>
<keyword evidence="2 5" id="KW-0812">Transmembrane</keyword>
<keyword evidence="4 5" id="KW-0472">Membrane</keyword>
<proteinExistence type="predicted"/>
<dbReference type="Gene3D" id="3.30.420.10">
    <property type="entry name" value="Ribonuclease H-like superfamily/Ribonuclease H"/>
    <property type="match status" value="1"/>
</dbReference>
<feature type="transmembrane region" description="Helical" evidence="5">
    <location>
        <begin position="424"/>
        <end position="446"/>
    </location>
</feature>
<evidence type="ECO:0000256" key="5">
    <source>
        <dbReference type="SAM" id="Phobius"/>
    </source>
</evidence>
<dbReference type="InterPro" id="IPR036259">
    <property type="entry name" value="MFS_trans_sf"/>
</dbReference>
<dbReference type="SUPFAM" id="SSF103473">
    <property type="entry name" value="MFS general substrate transporter"/>
    <property type="match status" value="1"/>
</dbReference>
<evidence type="ECO:0000256" key="3">
    <source>
        <dbReference type="ARBA" id="ARBA00022989"/>
    </source>
</evidence>
<dbReference type="InterPro" id="IPR020846">
    <property type="entry name" value="MFS_dom"/>
</dbReference>
<feature type="transmembrane region" description="Helical" evidence="5">
    <location>
        <begin position="597"/>
        <end position="616"/>
    </location>
</feature>
<dbReference type="PANTHER" id="PTHR48021:SF7">
    <property type="entry name" value="RH09188P"/>
    <property type="match status" value="1"/>
</dbReference>
<feature type="transmembrane region" description="Helical" evidence="5">
    <location>
        <begin position="179"/>
        <end position="200"/>
    </location>
</feature>
<feature type="transmembrane region" description="Helical" evidence="5">
    <location>
        <begin position="466"/>
        <end position="487"/>
    </location>
</feature>
<feature type="transmembrane region" description="Helical" evidence="5">
    <location>
        <begin position="122"/>
        <end position="142"/>
    </location>
</feature>
<organism evidence="7 8">
    <name type="scientific">Periplaneta americana</name>
    <name type="common">American cockroach</name>
    <name type="synonym">Blatta americana</name>
    <dbReference type="NCBI Taxonomy" id="6978"/>
    <lineage>
        <taxon>Eukaryota</taxon>
        <taxon>Metazoa</taxon>
        <taxon>Ecdysozoa</taxon>
        <taxon>Arthropoda</taxon>
        <taxon>Hexapoda</taxon>
        <taxon>Insecta</taxon>
        <taxon>Pterygota</taxon>
        <taxon>Neoptera</taxon>
        <taxon>Polyneoptera</taxon>
        <taxon>Dictyoptera</taxon>
        <taxon>Blattodea</taxon>
        <taxon>Blattoidea</taxon>
        <taxon>Blattidae</taxon>
        <taxon>Blattinae</taxon>
        <taxon>Periplaneta</taxon>
    </lineage>
</organism>
<dbReference type="Pfam" id="PF00083">
    <property type="entry name" value="Sugar_tr"/>
    <property type="match status" value="2"/>
</dbReference>
<name>A0ABQ8SHK2_PERAM</name>
<dbReference type="InterPro" id="IPR050549">
    <property type="entry name" value="MFS_Trehalose_Transporter"/>
</dbReference>
<evidence type="ECO:0000256" key="4">
    <source>
        <dbReference type="ARBA" id="ARBA00023136"/>
    </source>
</evidence>
<dbReference type="Proteomes" id="UP001148838">
    <property type="component" value="Unassembled WGS sequence"/>
</dbReference>
<comment type="caution">
    <text evidence="7">The sequence shown here is derived from an EMBL/GenBank/DDBJ whole genome shotgun (WGS) entry which is preliminary data.</text>
</comment>
<reference evidence="7 8" key="1">
    <citation type="journal article" date="2022" name="Allergy">
        <title>Genome assembly and annotation of Periplaneta americana reveal a comprehensive cockroach allergen profile.</title>
        <authorList>
            <person name="Wang L."/>
            <person name="Xiong Q."/>
            <person name="Saelim N."/>
            <person name="Wang L."/>
            <person name="Nong W."/>
            <person name="Wan A.T."/>
            <person name="Shi M."/>
            <person name="Liu X."/>
            <person name="Cao Q."/>
            <person name="Hui J.H.L."/>
            <person name="Sookrung N."/>
            <person name="Leung T.F."/>
            <person name="Tungtrongchitr A."/>
            <person name="Tsui S.K.W."/>
        </authorList>
    </citation>
    <scope>NUCLEOTIDE SEQUENCE [LARGE SCALE GENOMIC DNA]</scope>
    <source>
        <strain evidence="7">PWHHKU_190912</strain>
    </source>
</reference>
<feature type="transmembrane region" description="Helical" evidence="5">
    <location>
        <begin position="97"/>
        <end position="116"/>
    </location>
</feature>
<feature type="transmembrane region" description="Helical" evidence="5">
    <location>
        <begin position="21"/>
        <end position="46"/>
    </location>
</feature>
<dbReference type="InterPro" id="IPR005829">
    <property type="entry name" value="Sugar_transporter_CS"/>
</dbReference>
<accession>A0ABQ8SHK2</accession>
<evidence type="ECO:0000256" key="2">
    <source>
        <dbReference type="ARBA" id="ARBA00022692"/>
    </source>
</evidence>
<dbReference type="PROSITE" id="PS50850">
    <property type="entry name" value="MFS"/>
    <property type="match status" value="1"/>
</dbReference>
<sequence length="685" mass="77878">MGKEFSREMSANVWDRCSPNIVMNLLIVASVCALGGTACGLSTGHSAVLIPRLHQNDSTIPIDDDIGSWIASIYSMGMPLGNIIGGSLTDRLGRRMTLRLSQLSYILGWILLATAQSHQMVIAARFILGIARGMIVDTVFILMDEHSDARLRGILSLHMSLTYVFGILIITGLGTVLEWRITTVVATFFSIAGFLATWVVPESPIWLVRNGKTHMASCVLEKAWGKNQDSGELYENFHSIILLLQKRKIAAWFELRNNVAQIKHLFRRRSVSRQVDRSQMSNFWPPRSPDLTLLDFFFWGLIKDRLYATNPRTIPELLELTERIIQMVTPNMLTRVHEDLIHRLHLCIQQNEGHFENSLTQLQDVTTPHKWYPTSHAVSDLKRFYSVFFNLFQARQELETMITRCQKDGNVLFKMFLRPHVIKSFVISFILIMLQVFCGTHMFVFYSVDIISRARHGSQDLLDEYAVTNIAGFLRIAVLIVMAWVSLGVKRRTIILTTAIVSSICLLSLGSAIAMNATSKLMSERAQSWLLLSLIFMYIALSSIGIFTIPTILIGELLPSKIRGLACGVIYAINEVVLGSILKSYPLMCKTMGIHGMFWLFGSFCLSFALFVFLFVPETHNHTLIQIEEYFQGQNILWQMRPKVFRNRESLQQQLISPQNTPDKLERNNTVYLKLRERELSETGC</sequence>
<feature type="transmembrane region" description="Helical" evidence="5">
    <location>
        <begin position="565"/>
        <end position="585"/>
    </location>
</feature>
<keyword evidence="3 5" id="KW-1133">Transmembrane helix</keyword>
<feature type="domain" description="Major facilitator superfamily (MFS) profile" evidence="6">
    <location>
        <begin position="28"/>
        <end position="620"/>
    </location>
</feature>
<feature type="transmembrane region" description="Helical" evidence="5">
    <location>
        <begin position="494"/>
        <end position="517"/>
    </location>
</feature>
<evidence type="ECO:0000259" key="6">
    <source>
        <dbReference type="PROSITE" id="PS50850"/>
    </source>
</evidence>
<protein>
    <recommendedName>
        <fullName evidence="6">Major facilitator superfamily (MFS) profile domain-containing protein</fullName>
    </recommendedName>
</protein>
<dbReference type="PROSITE" id="PS00217">
    <property type="entry name" value="SUGAR_TRANSPORT_2"/>
    <property type="match status" value="1"/>
</dbReference>
<evidence type="ECO:0000256" key="1">
    <source>
        <dbReference type="ARBA" id="ARBA00004141"/>
    </source>
</evidence>
<evidence type="ECO:0000313" key="7">
    <source>
        <dbReference type="EMBL" id="KAJ4433615.1"/>
    </source>
</evidence>
<dbReference type="PANTHER" id="PTHR48021">
    <property type="match status" value="1"/>
</dbReference>
<gene>
    <name evidence="7" type="ORF">ANN_15925</name>
</gene>
<dbReference type="EMBL" id="JAJSOF020000027">
    <property type="protein sequence ID" value="KAJ4433615.1"/>
    <property type="molecule type" value="Genomic_DNA"/>
</dbReference>
<feature type="transmembrane region" description="Helical" evidence="5">
    <location>
        <begin position="529"/>
        <end position="553"/>
    </location>
</feature>
<dbReference type="InterPro" id="IPR036397">
    <property type="entry name" value="RNaseH_sf"/>
</dbReference>
<keyword evidence="8" id="KW-1185">Reference proteome</keyword>
<evidence type="ECO:0000313" key="8">
    <source>
        <dbReference type="Proteomes" id="UP001148838"/>
    </source>
</evidence>
<comment type="subcellular location">
    <subcellularLocation>
        <location evidence="1">Membrane</location>
        <topology evidence="1">Multi-pass membrane protein</topology>
    </subcellularLocation>
</comment>